<accession>A0A6J5T958</accession>
<dbReference type="EMBL" id="LR797812">
    <property type="protein sequence ID" value="CAB4240693.1"/>
    <property type="molecule type" value="Genomic_DNA"/>
</dbReference>
<evidence type="ECO:0000313" key="2">
    <source>
        <dbReference type="EMBL" id="CAB4240693.1"/>
    </source>
</evidence>
<proteinExistence type="predicted"/>
<feature type="compositionally biased region" description="Polar residues" evidence="1">
    <location>
        <begin position="69"/>
        <end position="83"/>
    </location>
</feature>
<sequence>MNLQAGNPNLMKKVLRVNPEATLGHVPVKLGDKLPNKYTSGVYTPRERDPHEALPPNINVWEQPVYVPSNDQPARQGANNFLSIKSRGF</sequence>
<reference evidence="2" key="1">
    <citation type="submission" date="2020-05" db="EMBL/GenBank/DDBJ databases">
        <authorList>
            <person name="Chiriac C."/>
            <person name="Salcher M."/>
            <person name="Ghai R."/>
            <person name="Kavagutti S V."/>
        </authorList>
    </citation>
    <scope>NUCLEOTIDE SEQUENCE</scope>
</reference>
<evidence type="ECO:0000256" key="1">
    <source>
        <dbReference type="SAM" id="MobiDB-lite"/>
    </source>
</evidence>
<gene>
    <name evidence="2" type="ORF">UFOVP38_59</name>
</gene>
<feature type="region of interest" description="Disordered" evidence="1">
    <location>
        <begin position="69"/>
        <end position="89"/>
    </location>
</feature>
<name>A0A6J5T958_9CAUD</name>
<organism evidence="2">
    <name type="scientific">uncultured Caudovirales phage</name>
    <dbReference type="NCBI Taxonomy" id="2100421"/>
    <lineage>
        <taxon>Viruses</taxon>
        <taxon>Duplodnaviria</taxon>
        <taxon>Heunggongvirae</taxon>
        <taxon>Uroviricota</taxon>
        <taxon>Caudoviricetes</taxon>
        <taxon>Peduoviridae</taxon>
        <taxon>Maltschvirus</taxon>
        <taxon>Maltschvirus maltsch</taxon>
    </lineage>
</organism>
<protein>
    <submittedName>
        <fullName evidence="2">Uncharacterized protein</fullName>
    </submittedName>
</protein>